<feature type="transmembrane region" description="Helical" evidence="1">
    <location>
        <begin position="15"/>
        <end position="37"/>
    </location>
</feature>
<feature type="transmembrane region" description="Helical" evidence="1">
    <location>
        <begin position="57"/>
        <end position="80"/>
    </location>
</feature>
<evidence type="ECO:0000313" key="3">
    <source>
        <dbReference type="Proteomes" id="UP000595691"/>
    </source>
</evidence>
<evidence type="ECO:0000313" key="2">
    <source>
        <dbReference type="EMBL" id="QQZ11345.1"/>
    </source>
</evidence>
<keyword evidence="1" id="KW-0472">Membrane</keyword>
<name>A0ABX7E7P5_9BACI</name>
<keyword evidence="1" id="KW-1133">Transmembrane helix</keyword>
<gene>
    <name evidence="2" type="ORF">I5776_10855</name>
</gene>
<keyword evidence="1" id="KW-0812">Transmembrane</keyword>
<feature type="transmembrane region" description="Helical" evidence="1">
    <location>
        <begin position="92"/>
        <end position="122"/>
    </location>
</feature>
<dbReference type="RefSeq" id="WP_202780611.1">
    <property type="nucleotide sequence ID" value="NZ_CP065425.1"/>
</dbReference>
<dbReference type="EMBL" id="CP065425">
    <property type="protein sequence ID" value="QQZ11345.1"/>
    <property type="molecule type" value="Genomic_DNA"/>
</dbReference>
<protein>
    <submittedName>
        <fullName evidence="2">Uncharacterized protein</fullName>
    </submittedName>
</protein>
<keyword evidence="3" id="KW-1185">Reference proteome</keyword>
<accession>A0ABX7E7P5</accession>
<reference evidence="2 3" key="1">
    <citation type="submission" date="2020-11" db="EMBL/GenBank/DDBJ databases">
        <title>Taxonomic evaluation of the Bacillus sporothermodurans group of bacteria based on whole genome sequences.</title>
        <authorList>
            <person name="Fiedler G."/>
            <person name="Herbstmann A.-D."/>
            <person name="Doll E."/>
            <person name="Wenning M."/>
            <person name="Brinks E."/>
            <person name="Kabisch J."/>
            <person name="Breitenwieser F."/>
            <person name="Lappann M."/>
            <person name="Boehnlein C."/>
            <person name="Franz C."/>
        </authorList>
    </citation>
    <scope>NUCLEOTIDE SEQUENCE [LARGE SCALE GENOMIC DNA]</scope>
    <source>
        <strain evidence="2 3">JCM 19841</strain>
    </source>
</reference>
<organism evidence="2 3">
    <name type="scientific">Heyndrickxia vini</name>
    <dbReference type="NCBI Taxonomy" id="1476025"/>
    <lineage>
        <taxon>Bacteria</taxon>
        <taxon>Bacillati</taxon>
        <taxon>Bacillota</taxon>
        <taxon>Bacilli</taxon>
        <taxon>Bacillales</taxon>
        <taxon>Bacillaceae</taxon>
        <taxon>Heyndrickxia</taxon>
    </lineage>
</organism>
<evidence type="ECO:0000256" key="1">
    <source>
        <dbReference type="SAM" id="Phobius"/>
    </source>
</evidence>
<dbReference type="Proteomes" id="UP000595691">
    <property type="component" value="Chromosome"/>
</dbReference>
<proteinExistence type="predicted"/>
<feature type="transmembrane region" description="Helical" evidence="1">
    <location>
        <begin position="142"/>
        <end position="162"/>
    </location>
</feature>
<sequence length="170" mass="19515">MNSKVDWLNLLRRKLITASIAGSLYAVLFGVIIPNPFGEEISSVQDYLWRMVNSTPVYLLYSFPVILIYGTATSIVSDILANKIARNKNSRFEIYLTVLFHLLFGSVLLLISLTASILYLIVDRLLMKRNIDYKWGHTFKSLAVPFLLFVLLMGVINMVDFIENWTIYLQ</sequence>